<dbReference type="Pfam" id="PF00069">
    <property type="entry name" value="Pkinase"/>
    <property type="match status" value="1"/>
</dbReference>
<dbReference type="InterPro" id="IPR047173">
    <property type="entry name" value="STRAD_A/B-like"/>
</dbReference>
<feature type="domain" description="Protein kinase" evidence="4">
    <location>
        <begin position="31"/>
        <end position="292"/>
    </location>
</feature>
<evidence type="ECO:0000256" key="3">
    <source>
        <dbReference type="SAM" id="MobiDB-lite"/>
    </source>
</evidence>
<keyword evidence="6" id="KW-1185">Reference proteome</keyword>
<evidence type="ECO:0000259" key="4">
    <source>
        <dbReference type="PROSITE" id="PS50011"/>
    </source>
</evidence>
<comment type="similarity">
    <text evidence="1">Belongs to the protein kinase superfamily. STE Ser/Thr protein kinase family. STE20 subfamily.</text>
</comment>
<feature type="region of interest" description="Disordered" evidence="3">
    <location>
        <begin position="428"/>
        <end position="539"/>
    </location>
</feature>
<dbReference type="EMBL" id="KI392798">
    <property type="protein sequence ID" value="ERN10769.1"/>
    <property type="molecule type" value="Genomic_DNA"/>
</dbReference>
<dbReference type="eggNOG" id="KOG0582">
    <property type="taxonomic scope" value="Eukaryota"/>
</dbReference>
<dbReference type="GO" id="GO:0004672">
    <property type="term" value="F:protein kinase activity"/>
    <property type="evidence" value="ECO:0007669"/>
    <property type="project" value="InterPro"/>
</dbReference>
<dbReference type="HOGENOM" id="CLU_000288_63_23_1"/>
<feature type="compositionally biased region" description="Polar residues" evidence="3">
    <location>
        <begin position="667"/>
        <end position="679"/>
    </location>
</feature>
<dbReference type="FunFam" id="1.10.510.10:FF:000125">
    <property type="entry name" value="serine/threonine-protein kinase BLUS1-like isoform X2"/>
    <property type="match status" value="1"/>
</dbReference>
<dbReference type="InterPro" id="IPR000719">
    <property type="entry name" value="Prot_kinase_dom"/>
</dbReference>
<gene>
    <name evidence="5" type="ORF">AMTR_s00027p00205150</name>
</gene>
<proteinExistence type="inferred from homology"/>
<accession>W1PSF5</accession>
<dbReference type="Gene3D" id="3.30.200.20">
    <property type="entry name" value="Phosphorylase Kinase, domain 1"/>
    <property type="match status" value="1"/>
</dbReference>
<sequence length="739" mass="82121">CRDYGEDCGKFLVIMGRMGGQKSYSALPGDYKLLEEVGHGASAVVYRAIYLPFNEVVAVKCLDLDRCGSNLDDIRREAQTMSLIDHPNVIRAYSSFVVDHSLWVVMPFMAEGSCLHLMKIAYPEGFEEAVIGSVLKETLKAVEYLHRHGHIHRDVKAGNILLDSDGGVKLADFGVTACMFDRGDRQRSRNTFVGTPCWMAPEVLQPGSGYNFKADIWSFGITALELAHGHAPFSKYPPMKVLLMTIQSAPPGLDYDRDKRFSKSFKEMVAMCLVKDPMKRPTAEKLLKHSFFKHAKPPEATVPGLLVNLPPLWERVKALQLKDAAQLALKKMPSAEEEALSQDEYKRGVSAWNFDVEDLKSQAALVQDDDDPSVLKEEDEDLGPLVNDRVFSVSKSGAGKSISTNDLYCKGNIDGAGCLDSRCFGAREENSESESPAAENLEQRDGRENGSINDPIHSLSKRDPEQSNSRNQLFKHRQTHSGPLMPIRVLSMPSSERGRFSERDEGDYPSAMERGCKHDGRKEPNLSGPLMLPSRASANSLSAPIRSSGFREGLDDKTKANVIQIKGRFSITSENADRVKDIPLCSVSRRSSQGSPLRKSASVGDWLVDTKQTRPKEASNLPIPVSVLIPQLQNLFQQTIFQQDLVANLLRTVQQTELVEGGKWAPPTQSLGSDSSNDPAVSERERLLSVKVAELQNRMINLTDELTAAKLKHVQLQQQLTEAHGREEDRIRKEEKEYS</sequence>
<keyword evidence="2" id="KW-0547">Nucleotide-binding</keyword>
<evidence type="ECO:0000313" key="6">
    <source>
        <dbReference type="Proteomes" id="UP000017836"/>
    </source>
</evidence>
<name>W1PSF5_AMBTC</name>
<feature type="non-terminal residue" evidence="5">
    <location>
        <position position="1"/>
    </location>
</feature>
<reference evidence="6" key="1">
    <citation type="journal article" date="2013" name="Science">
        <title>The Amborella genome and the evolution of flowering plants.</title>
        <authorList>
            <consortium name="Amborella Genome Project"/>
        </authorList>
    </citation>
    <scope>NUCLEOTIDE SEQUENCE [LARGE SCALE GENOMIC DNA]</scope>
</reference>
<feature type="compositionally biased region" description="Basic and acidic residues" evidence="3">
    <location>
        <begin position="514"/>
        <end position="524"/>
    </location>
</feature>
<dbReference type="PROSITE" id="PS00107">
    <property type="entry name" value="PROTEIN_KINASE_ATP"/>
    <property type="match status" value="1"/>
</dbReference>
<dbReference type="InterPro" id="IPR017441">
    <property type="entry name" value="Protein_kinase_ATP_BS"/>
</dbReference>
<dbReference type="CDD" id="cd06610">
    <property type="entry name" value="STKc_OSR1_SPAK"/>
    <property type="match status" value="1"/>
</dbReference>
<dbReference type="Gene3D" id="1.10.510.10">
    <property type="entry name" value="Transferase(Phosphotransferase) domain 1"/>
    <property type="match status" value="1"/>
</dbReference>
<dbReference type="InterPro" id="IPR011009">
    <property type="entry name" value="Kinase-like_dom_sf"/>
</dbReference>
<organism evidence="5 6">
    <name type="scientific">Amborella trichopoda</name>
    <dbReference type="NCBI Taxonomy" id="13333"/>
    <lineage>
        <taxon>Eukaryota</taxon>
        <taxon>Viridiplantae</taxon>
        <taxon>Streptophyta</taxon>
        <taxon>Embryophyta</taxon>
        <taxon>Tracheophyta</taxon>
        <taxon>Spermatophyta</taxon>
        <taxon>Magnoliopsida</taxon>
        <taxon>Amborellales</taxon>
        <taxon>Amborellaceae</taxon>
        <taxon>Amborella</taxon>
    </lineage>
</organism>
<feature type="binding site" evidence="2">
    <location>
        <position position="60"/>
    </location>
    <ligand>
        <name>ATP</name>
        <dbReference type="ChEBI" id="CHEBI:30616"/>
    </ligand>
</feature>
<dbReference type="SUPFAM" id="SSF56112">
    <property type="entry name" value="Protein kinase-like (PK-like)"/>
    <property type="match status" value="1"/>
</dbReference>
<dbReference type="STRING" id="13333.W1PSF5"/>
<feature type="compositionally biased region" description="Basic and acidic residues" evidence="3">
    <location>
        <begin position="723"/>
        <end position="739"/>
    </location>
</feature>
<dbReference type="GO" id="GO:0005524">
    <property type="term" value="F:ATP binding"/>
    <property type="evidence" value="ECO:0007669"/>
    <property type="project" value="UniProtKB-UniRule"/>
</dbReference>
<dbReference type="GO" id="GO:0043539">
    <property type="term" value="F:protein serine/threonine kinase activator activity"/>
    <property type="evidence" value="ECO:0007669"/>
    <property type="project" value="InterPro"/>
</dbReference>
<keyword evidence="2" id="KW-0067">ATP-binding</keyword>
<dbReference type="PANTHER" id="PTHR48014:SF21">
    <property type="entry name" value="SERINE_THREONINE-PROTEIN KINASE FRAY2"/>
    <property type="match status" value="1"/>
</dbReference>
<dbReference type="FunFam" id="3.30.200.20:FF:000099">
    <property type="entry name" value="Serine/threonine-protein kinase BLUS1"/>
    <property type="match status" value="1"/>
</dbReference>
<dbReference type="AlphaFoldDB" id="W1PSF5"/>
<protein>
    <recommendedName>
        <fullName evidence="4">Protein kinase domain-containing protein</fullName>
    </recommendedName>
</protein>
<feature type="region of interest" description="Disordered" evidence="3">
    <location>
        <begin position="720"/>
        <end position="739"/>
    </location>
</feature>
<evidence type="ECO:0000256" key="2">
    <source>
        <dbReference type="PROSITE-ProRule" id="PRU10141"/>
    </source>
</evidence>
<dbReference type="PANTHER" id="PTHR48014">
    <property type="entry name" value="SERINE/THREONINE-PROTEIN KINASE FRAY2"/>
    <property type="match status" value="1"/>
</dbReference>
<evidence type="ECO:0000313" key="5">
    <source>
        <dbReference type="EMBL" id="ERN10769.1"/>
    </source>
</evidence>
<dbReference type="PROSITE" id="PS50011">
    <property type="entry name" value="PROTEIN_KINASE_DOM"/>
    <property type="match status" value="1"/>
</dbReference>
<evidence type="ECO:0000256" key="1">
    <source>
        <dbReference type="ARBA" id="ARBA00008874"/>
    </source>
</evidence>
<dbReference type="Proteomes" id="UP000017836">
    <property type="component" value="Unassembled WGS sequence"/>
</dbReference>
<dbReference type="SMART" id="SM00220">
    <property type="entry name" value="S_TKc"/>
    <property type="match status" value="1"/>
</dbReference>
<feature type="region of interest" description="Disordered" evidence="3">
    <location>
        <begin position="661"/>
        <end position="682"/>
    </location>
</feature>